<sequence length="50" mass="6058">MDRLSDEMLMEVYREAKKYKVSEDFVYLVVQEIKKRELNIQELSPTVIYS</sequence>
<evidence type="ECO:0000313" key="2">
    <source>
        <dbReference type="Proteomes" id="UP000198935"/>
    </source>
</evidence>
<dbReference type="Proteomes" id="UP000198935">
    <property type="component" value="Unassembled WGS sequence"/>
</dbReference>
<dbReference type="Gene3D" id="1.10.287.1100">
    <property type="entry name" value="Sporulation inhibitor A"/>
    <property type="match status" value="1"/>
</dbReference>
<evidence type="ECO:0000313" key="1">
    <source>
        <dbReference type="EMBL" id="SDY99221.1"/>
    </source>
</evidence>
<reference evidence="2" key="1">
    <citation type="submission" date="2016-10" db="EMBL/GenBank/DDBJ databases">
        <authorList>
            <person name="Varghese N."/>
            <person name="Submissions S."/>
        </authorList>
    </citation>
    <scope>NUCLEOTIDE SEQUENCE [LARGE SCALE GENOMIC DNA]</scope>
    <source>
        <strain evidence="2">SP</strain>
    </source>
</reference>
<proteinExistence type="predicted"/>
<dbReference type="AlphaFoldDB" id="A0A1H3PDR9"/>
<organism evidence="1 2">
    <name type="scientific">Evansella caseinilytica</name>
    <dbReference type="NCBI Taxonomy" id="1503961"/>
    <lineage>
        <taxon>Bacteria</taxon>
        <taxon>Bacillati</taxon>
        <taxon>Bacillota</taxon>
        <taxon>Bacilli</taxon>
        <taxon>Bacillales</taxon>
        <taxon>Bacillaceae</taxon>
        <taxon>Evansella</taxon>
    </lineage>
</organism>
<name>A0A1H3PDR9_9BACI</name>
<dbReference type="InterPro" id="IPR036916">
    <property type="entry name" value="Sda_sf"/>
</dbReference>
<gene>
    <name evidence="1" type="ORF">SAMN05421736_10512</name>
</gene>
<dbReference type="InterPro" id="IPR015064">
    <property type="entry name" value="Sda"/>
</dbReference>
<dbReference type="EMBL" id="FNPI01000005">
    <property type="protein sequence ID" value="SDY99221.1"/>
    <property type="molecule type" value="Genomic_DNA"/>
</dbReference>
<dbReference type="OrthoDB" id="2933732at2"/>
<accession>A0A1H3PDR9</accession>
<dbReference type="SUPFAM" id="SSF100985">
    <property type="entry name" value="Sporulation inhibitor Sda"/>
    <property type="match status" value="1"/>
</dbReference>
<keyword evidence="2" id="KW-1185">Reference proteome</keyword>
<dbReference type="Pfam" id="PF08970">
    <property type="entry name" value="Sda"/>
    <property type="match status" value="1"/>
</dbReference>
<protein>
    <submittedName>
        <fullName evidence="1">Sporulation inhibitor A</fullName>
    </submittedName>
</protein>